<feature type="region of interest" description="Disordered" evidence="1">
    <location>
        <begin position="282"/>
        <end position="325"/>
    </location>
</feature>
<dbReference type="PANTHER" id="PTHR22684:SF0">
    <property type="entry name" value="RIBOSOME QUALITY CONTROL COMPLEX SUBUNIT TCF25"/>
    <property type="match status" value="1"/>
</dbReference>
<keyword evidence="3" id="KW-1185">Reference proteome</keyword>
<evidence type="ECO:0000256" key="1">
    <source>
        <dbReference type="SAM" id="MobiDB-lite"/>
    </source>
</evidence>
<dbReference type="GO" id="GO:1990112">
    <property type="term" value="C:RQC complex"/>
    <property type="evidence" value="ECO:0007669"/>
    <property type="project" value="TreeGrafter"/>
</dbReference>
<dbReference type="Proteomes" id="UP000070501">
    <property type="component" value="Unassembled WGS sequence"/>
</dbReference>
<proteinExistence type="predicted"/>
<dbReference type="STRING" id="196109.A0A136IPJ1"/>
<feature type="compositionally biased region" description="Acidic residues" evidence="1">
    <location>
        <begin position="381"/>
        <end position="390"/>
    </location>
</feature>
<gene>
    <name evidence="2" type="ORF">Micbo1qcDRAFT_168252</name>
</gene>
<organism evidence="2 3">
    <name type="scientific">Microdochium bolleyi</name>
    <dbReference type="NCBI Taxonomy" id="196109"/>
    <lineage>
        <taxon>Eukaryota</taxon>
        <taxon>Fungi</taxon>
        <taxon>Dikarya</taxon>
        <taxon>Ascomycota</taxon>
        <taxon>Pezizomycotina</taxon>
        <taxon>Sordariomycetes</taxon>
        <taxon>Xylariomycetidae</taxon>
        <taxon>Xylariales</taxon>
        <taxon>Microdochiaceae</taxon>
        <taxon>Microdochium</taxon>
    </lineage>
</organism>
<evidence type="ECO:0000313" key="3">
    <source>
        <dbReference type="Proteomes" id="UP000070501"/>
    </source>
</evidence>
<dbReference type="Pfam" id="PF04910">
    <property type="entry name" value="Tcf25"/>
    <property type="match status" value="1"/>
</dbReference>
<dbReference type="InParanoid" id="A0A136IPJ1"/>
<dbReference type="GO" id="GO:1990116">
    <property type="term" value="P:ribosome-associated ubiquitin-dependent protein catabolic process"/>
    <property type="evidence" value="ECO:0007669"/>
    <property type="project" value="TreeGrafter"/>
</dbReference>
<accession>A0A136IPJ1</accession>
<dbReference type="InterPro" id="IPR006994">
    <property type="entry name" value="TCF25/Rqc1"/>
</dbReference>
<name>A0A136IPJ1_9PEZI</name>
<feature type="region of interest" description="Disordered" evidence="1">
    <location>
        <begin position="345"/>
        <end position="398"/>
    </location>
</feature>
<dbReference type="PANTHER" id="PTHR22684">
    <property type="entry name" value="NULP1-RELATED"/>
    <property type="match status" value="1"/>
</dbReference>
<dbReference type="OrthoDB" id="205993at2759"/>
<dbReference type="GO" id="GO:0072344">
    <property type="term" value="P:rescue of stalled ribosome"/>
    <property type="evidence" value="ECO:0007669"/>
    <property type="project" value="TreeGrafter"/>
</dbReference>
<feature type="compositionally biased region" description="Acidic residues" evidence="1">
    <location>
        <begin position="292"/>
        <end position="313"/>
    </location>
</feature>
<dbReference type="AlphaFoldDB" id="A0A136IPJ1"/>
<sequence>MQKGSFRTGLEWVKLLYSMDPSDPYGLVHFMHVFAIRCGESAWFIDFCDSEALDECETAQDYIRQTLVLARLQQDDKAGARTLLVEGMEKLPWLYSSLFKGLGLDVPKVIWGFTPRDSHDELYTELYVNQTKKLWDNSQATGLLKKAAKLATKPDEGTFAPLPVVGRNLARFVYLLDVPELMGLVPNRMLAAQPNWESDPLPPLLTENIFSHESQKQPWQPATMGGGGAGMGAVLDRMDEPHARQLMRLVRRMQRRAGAGGAGGDNRELQRMAQELQAAQHNGGELPGNWLEDSDEADFDDDLDDDLNDEGAETDGPGGTAAEQQPGFYMGMLRNALAMFGVRGTEDGAQQPSGVEGEDDADQARPQAPADRGRIPGAYVEDYDDSEDEAPGQNAGRR</sequence>
<reference evidence="3" key="1">
    <citation type="submission" date="2016-02" db="EMBL/GenBank/DDBJ databases">
        <title>Draft genome sequence of Microdochium bolleyi, a fungal endophyte of beachgrass.</title>
        <authorList>
            <consortium name="DOE Joint Genome Institute"/>
            <person name="David A.S."/>
            <person name="May G."/>
            <person name="Haridas S."/>
            <person name="Lim J."/>
            <person name="Wang M."/>
            <person name="Labutti K."/>
            <person name="Lipzen A."/>
            <person name="Barry K."/>
            <person name="Grigoriev I.V."/>
        </authorList>
    </citation>
    <scope>NUCLEOTIDE SEQUENCE [LARGE SCALE GENOMIC DNA]</scope>
    <source>
        <strain evidence="3">J235TASD1</strain>
    </source>
</reference>
<evidence type="ECO:0000313" key="2">
    <source>
        <dbReference type="EMBL" id="KXJ86758.1"/>
    </source>
</evidence>
<protein>
    <submittedName>
        <fullName evidence="2">Transcriptional repressor TCF25-domain-containing protein</fullName>
    </submittedName>
</protein>
<dbReference type="EMBL" id="KQ964266">
    <property type="protein sequence ID" value="KXJ86758.1"/>
    <property type="molecule type" value="Genomic_DNA"/>
</dbReference>